<evidence type="ECO:0000313" key="6">
    <source>
        <dbReference type="EMBL" id="MDY0871311.1"/>
    </source>
</evidence>
<evidence type="ECO:0000256" key="2">
    <source>
        <dbReference type="ARBA" id="ARBA00023004"/>
    </source>
</evidence>
<dbReference type="NCBIfam" id="NF033668">
    <property type="entry name" value="rSAM_PA0069"/>
    <property type="match status" value="1"/>
</dbReference>
<accession>A0ABU5DVI0</accession>
<dbReference type="EMBL" id="JAXCLX010000001">
    <property type="protein sequence ID" value="MDY0871311.1"/>
    <property type="molecule type" value="Genomic_DNA"/>
</dbReference>
<proteinExistence type="predicted"/>
<dbReference type="InterPro" id="IPR058240">
    <property type="entry name" value="rSAM_sf"/>
</dbReference>
<feature type="compositionally biased region" description="Basic and acidic residues" evidence="4">
    <location>
        <begin position="32"/>
        <end position="53"/>
    </location>
</feature>
<keyword evidence="7" id="KW-1185">Reference proteome</keyword>
<evidence type="ECO:0000313" key="7">
    <source>
        <dbReference type="Proteomes" id="UP001271769"/>
    </source>
</evidence>
<dbReference type="SFLD" id="SFLDS00029">
    <property type="entry name" value="Radical_SAM"/>
    <property type="match status" value="1"/>
</dbReference>
<evidence type="ECO:0000256" key="1">
    <source>
        <dbReference type="ARBA" id="ARBA00022723"/>
    </source>
</evidence>
<dbReference type="CDD" id="cd01335">
    <property type="entry name" value="Radical_SAM"/>
    <property type="match status" value="1"/>
</dbReference>
<dbReference type="PANTHER" id="PTHR43432:SF3">
    <property type="entry name" value="SLR0285 PROTEIN"/>
    <property type="match status" value="1"/>
</dbReference>
<dbReference type="InterPro" id="IPR007197">
    <property type="entry name" value="rSAM"/>
</dbReference>
<dbReference type="Gene3D" id="3.80.30.30">
    <property type="match status" value="1"/>
</dbReference>
<reference evidence="6 7" key="1">
    <citation type="journal article" date="2013" name="Antonie Van Leeuwenhoek">
        <title>Dongia rigui sp. nov., isolated from freshwater of a large wetland in Korea.</title>
        <authorList>
            <person name="Baik K.S."/>
            <person name="Hwang Y.M."/>
            <person name="Choi J.S."/>
            <person name="Kwon J."/>
            <person name="Seong C.N."/>
        </authorList>
    </citation>
    <scope>NUCLEOTIDE SEQUENCE [LARGE SCALE GENOMIC DNA]</scope>
    <source>
        <strain evidence="6 7">04SU4-P</strain>
    </source>
</reference>
<comment type="caution">
    <text evidence="6">The sequence shown here is derived from an EMBL/GenBank/DDBJ whole genome shotgun (WGS) entry which is preliminary data.</text>
</comment>
<evidence type="ECO:0000259" key="5">
    <source>
        <dbReference type="PROSITE" id="PS51918"/>
    </source>
</evidence>
<feature type="domain" description="Radical SAM core" evidence="5">
    <location>
        <begin position="106"/>
        <end position="343"/>
    </location>
</feature>
<keyword evidence="1" id="KW-0479">Metal-binding</keyword>
<dbReference type="SFLD" id="SFLDG01084">
    <property type="entry name" value="Uncharacterised_Radical_SAM_Su"/>
    <property type="match status" value="1"/>
</dbReference>
<dbReference type="InterPro" id="IPR040086">
    <property type="entry name" value="MJ0683-like"/>
</dbReference>
<evidence type="ECO:0000256" key="4">
    <source>
        <dbReference type="SAM" id="MobiDB-lite"/>
    </source>
</evidence>
<protein>
    <submittedName>
        <fullName evidence="6">PA0069 family radical SAM protein</fullName>
    </submittedName>
</protein>
<organism evidence="6 7">
    <name type="scientific">Dongia rigui</name>
    <dbReference type="NCBI Taxonomy" id="940149"/>
    <lineage>
        <taxon>Bacteria</taxon>
        <taxon>Pseudomonadati</taxon>
        <taxon>Pseudomonadota</taxon>
        <taxon>Alphaproteobacteria</taxon>
        <taxon>Rhodospirillales</taxon>
        <taxon>Dongiaceae</taxon>
        <taxon>Dongia</taxon>
    </lineage>
</organism>
<gene>
    <name evidence="6" type="ORF">SMD31_05240</name>
</gene>
<feature type="region of interest" description="Disordered" evidence="4">
    <location>
        <begin position="1"/>
        <end position="58"/>
    </location>
</feature>
<dbReference type="InterPro" id="IPR006638">
    <property type="entry name" value="Elp3/MiaA/NifB-like_rSAM"/>
</dbReference>
<dbReference type="SMART" id="SM00729">
    <property type="entry name" value="Elp3"/>
    <property type="match status" value="1"/>
</dbReference>
<name>A0ABU5DVI0_9PROT</name>
<keyword evidence="3" id="KW-0411">Iron-sulfur</keyword>
<dbReference type="PROSITE" id="PS51918">
    <property type="entry name" value="RADICAL_SAM"/>
    <property type="match status" value="1"/>
</dbReference>
<dbReference type="Proteomes" id="UP001271769">
    <property type="component" value="Unassembled WGS sequence"/>
</dbReference>
<evidence type="ECO:0000256" key="3">
    <source>
        <dbReference type="ARBA" id="ARBA00023014"/>
    </source>
</evidence>
<dbReference type="SUPFAM" id="SSF102114">
    <property type="entry name" value="Radical SAM enzymes"/>
    <property type="match status" value="1"/>
</dbReference>
<sequence>MRYERDPVDPFADSPRPNLARKGRGAASNRAGRFEPGERPLEEDGWDETRSGSEGESFTGLTFKGVALNLSPKPMPTGGDEDELPPLKTQVALDTARSIIARNNSPDIPFDQSINPYRGCEHGCIYCYARPTHAYLGHSPGLDFETRLYMKADAAKLLEKELRKPGYKPSVIALGANTDCYQPIEKRYGITREVLHVLSAYNHPVGITTKSANVCRDIDILAPMAAKNLAKVYISVTTLDRDLARVMEPRASTPTKRLEAIKRLSEAGIPVGVSVAPIIPGLTDHEIEAIIEAAAGMGASSVNWTLLRLPLEIKDLFREWLEEHHPLKAKRVLDLMRECRDGALYQAEFGQRMKGSGPYATLIRQRVLAMAKKLGLNNYRWDVDGTQFKAPAGRMTGPEAEGEKAQLSLFG</sequence>
<dbReference type="PANTHER" id="PTHR43432">
    <property type="entry name" value="SLR0285 PROTEIN"/>
    <property type="match status" value="1"/>
</dbReference>
<dbReference type="RefSeq" id="WP_320499741.1">
    <property type="nucleotide sequence ID" value="NZ_JAXCLX010000001.1"/>
</dbReference>
<dbReference type="Pfam" id="PF04055">
    <property type="entry name" value="Radical_SAM"/>
    <property type="match status" value="1"/>
</dbReference>
<keyword evidence="2" id="KW-0408">Iron</keyword>